<dbReference type="EMBL" id="CACTIH010005739">
    <property type="protein sequence ID" value="CAA3001162.1"/>
    <property type="molecule type" value="Genomic_DNA"/>
</dbReference>
<dbReference type="Proteomes" id="UP000594638">
    <property type="component" value="Unassembled WGS sequence"/>
</dbReference>
<sequence length="99" mass="10835">MALTPLPIVAASHCCNSTCGTDKLFYRWQRGPLRLGGGAPMLAETVWIFDLGSILSDLGKTFWYWIWCGNKDLREVYRCDVVVVLCDCGGGNAAEVTGC</sequence>
<evidence type="ECO:0000313" key="2">
    <source>
        <dbReference type="Proteomes" id="UP000594638"/>
    </source>
</evidence>
<protein>
    <submittedName>
        <fullName evidence="1">Uncharacterized protein</fullName>
    </submittedName>
</protein>
<accession>A0A8S0T7J1</accession>
<organism evidence="1 2">
    <name type="scientific">Olea europaea subsp. europaea</name>
    <dbReference type="NCBI Taxonomy" id="158383"/>
    <lineage>
        <taxon>Eukaryota</taxon>
        <taxon>Viridiplantae</taxon>
        <taxon>Streptophyta</taxon>
        <taxon>Embryophyta</taxon>
        <taxon>Tracheophyta</taxon>
        <taxon>Spermatophyta</taxon>
        <taxon>Magnoliopsida</taxon>
        <taxon>eudicotyledons</taxon>
        <taxon>Gunneridae</taxon>
        <taxon>Pentapetalae</taxon>
        <taxon>asterids</taxon>
        <taxon>lamiids</taxon>
        <taxon>Lamiales</taxon>
        <taxon>Oleaceae</taxon>
        <taxon>Oleeae</taxon>
        <taxon>Olea</taxon>
    </lineage>
</organism>
<name>A0A8S0T7J1_OLEEU</name>
<proteinExistence type="predicted"/>
<dbReference type="Gramene" id="OE9A047848T1">
    <property type="protein sequence ID" value="OE9A047848C1"/>
    <property type="gene ID" value="OE9A047848"/>
</dbReference>
<comment type="caution">
    <text evidence="1">The sequence shown here is derived from an EMBL/GenBank/DDBJ whole genome shotgun (WGS) entry which is preliminary data.</text>
</comment>
<gene>
    <name evidence="1" type="ORF">OLEA9_A047848</name>
</gene>
<dbReference type="AlphaFoldDB" id="A0A8S0T7J1"/>
<reference evidence="1 2" key="1">
    <citation type="submission" date="2019-12" db="EMBL/GenBank/DDBJ databases">
        <authorList>
            <person name="Alioto T."/>
            <person name="Alioto T."/>
            <person name="Gomez Garrido J."/>
        </authorList>
    </citation>
    <scope>NUCLEOTIDE SEQUENCE [LARGE SCALE GENOMIC DNA]</scope>
</reference>
<keyword evidence="2" id="KW-1185">Reference proteome</keyword>
<evidence type="ECO:0000313" key="1">
    <source>
        <dbReference type="EMBL" id="CAA3001162.1"/>
    </source>
</evidence>